<feature type="modified residue" description="4-aspartylphosphate" evidence="2">
    <location>
        <position position="56"/>
    </location>
</feature>
<keyword evidence="1 2" id="KW-0597">Phosphoprotein</keyword>
<evidence type="ECO:0000313" key="5">
    <source>
        <dbReference type="Proteomes" id="UP000033607"/>
    </source>
</evidence>
<dbReference type="Gene3D" id="3.40.50.2300">
    <property type="match status" value="1"/>
</dbReference>
<keyword evidence="4" id="KW-0808">Transferase</keyword>
<name>A0A0F5YM59_9CYAN</name>
<dbReference type="AlphaFoldDB" id="A0A0F5YM59"/>
<dbReference type="GO" id="GO:0016301">
    <property type="term" value="F:kinase activity"/>
    <property type="evidence" value="ECO:0007669"/>
    <property type="project" value="UniProtKB-KW"/>
</dbReference>
<evidence type="ECO:0000313" key="4">
    <source>
        <dbReference type="EMBL" id="KKD39727.1"/>
    </source>
</evidence>
<dbReference type="PANTHER" id="PTHR44591:SF19">
    <property type="entry name" value="TWO-COMPONENT RESPONSE REGULATOR-RELATED"/>
    <property type="match status" value="1"/>
</dbReference>
<dbReference type="SMART" id="SM00448">
    <property type="entry name" value="REC"/>
    <property type="match status" value="1"/>
</dbReference>
<dbReference type="InterPro" id="IPR011006">
    <property type="entry name" value="CheY-like_superfamily"/>
</dbReference>
<dbReference type="Pfam" id="PF00072">
    <property type="entry name" value="Response_reg"/>
    <property type="match status" value="1"/>
</dbReference>
<proteinExistence type="predicted"/>
<protein>
    <submittedName>
        <fullName evidence="4">Histidine kinase</fullName>
    </submittedName>
</protein>
<comment type="caution">
    <text evidence="4">The sequence shown here is derived from an EMBL/GenBank/DDBJ whole genome shotgun (WGS) entry which is preliminary data.</text>
</comment>
<gene>
    <name evidence="4" type="ORF">WN50_01705</name>
</gene>
<dbReference type="PATRIC" id="fig|1637645.4.peg.471"/>
<evidence type="ECO:0000256" key="2">
    <source>
        <dbReference type="PROSITE-ProRule" id="PRU00169"/>
    </source>
</evidence>
<evidence type="ECO:0000259" key="3">
    <source>
        <dbReference type="PROSITE" id="PS50110"/>
    </source>
</evidence>
<keyword evidence="4" id="KW-0418">Kinase</keyword>
<feature type="domain" description="Response regulatory" evidence="3">
    <location>
        <begin position="7"/>
        <end position="124"/>
    </location>
</feature>
<dbReference type="InterPro" id="IPR050595">
    <property type="entry name" value="Bact_response_regulator"/>
</dbReference>
<reference evidence="4 5" key="1">
    <citation type="submission" date="2015-06" db="EMBL/GenBank/DDBJ databases">
        <title>Draft genome assembly of filamentous brackish cyanobacterium Limnoraphis robusta strain CS-951.</title>
        <authorList>
            <person name="Willis A."/>
            <person name="Parks M."/>
            <person name="Burford M.A."/>
        </authorList>
    </citation>
    <scope>NUCLEOTIDE SEQUENCE [LARGE SCALE GENOMIC DNA]</scope>
    <source>
        <strain evidence="4 5">CS-951</strain>
    </source>
</reference>
<dbReference type="GO" id="GO:0000160">
    <property type="term" value="P:phosphorelay signal transduction system"/>
    <property type="evidence" value="ECO:0007669"/>
    <property type="project" value="InterPro"/>
</dbReference>
<dbReference type="OrthoDB" id="109585at2"/>
<dbReference type="PROSITE" id="PS50110">
    <property type="entry name" value="RESPONSE_REGULATORY"/>
    <property type="match status" value="1"/>
</dbReference>
<evidence type="ECO:0000256" key="1">
    <source>
        <dbReference type="ARBA" id="ARBA00022553"/>
    </source>
</evidence>
<dbReference type="RefSeq" id="WP_046276769.1">
    <property type="nucleotide sequence ID" value="NZ_LATL02000025.1"/>
</dbReference>
<accession>A0A0F5YM59</accession>
<sequence>MSKSKLKLMVVDDEQDNLDLIYRTFRRQFPIFLADSPATAMKIIDAEGEMAIIISDQSMPEMTGIEFLSKISDRFPNTIRILLTGYSEDALEDDREILKAAQIFQCVTKPWEAENLKAIVQQAAEVYQASLE</sequence>
<dbReference type="EMBL" id="LATL02000025">
    <property type="protein sequence ID" value="KKD39727.1"/>
    <property type="molecule type" value="Genomic_DNA"/>
</dbReference>
<dbReference type="Proteomes" id="UP000033607">
    <property type="component" value="Unassembled WGS sequence"/>
</dbReference>
<dbReference type="InterPro" id="IPR001789">
    <property type="entry name" value="Sig_transdc_resp-reg_receiver"/>
</dbReference>
<dbReference type="SUPFAM" id="SSF52172">
    <property type="entry name" value="CheY-like"/>
    <property type="match status" value="1"/>
</dbReference>
<dbReference type="PANTHER" id="PTHR44591">
    <property type="entry name" value="STRESS RESPONSE REGULATOR PROTEIN 1"/>
    <property type="match status" value="1"/>
</dbReference>
<organism evidence="4 5">
    <name type="scientific">Limnoraphis robusta CS-951</name>
    <dbReference type="NCBI Taxonomy" id="1637645"/>
    <lineage>
        <taxon>Bacteria</taxon>
        <taxon>Bacillati</taxon>
        <taxon>Cyanobacteriota</taxon>
        <taxon>Cyanophyceae</taxon>
        <taxon>Oscillatoriophycideae</taxon>
        <taxon>Oscillatoriales</taxon>
        <taxon>Sirenicapillariaceae</taxon>
        <taxon>Limnoraphis</taxon>
    </lineage>
</organism>